<dbReference type="EMBL" id="CADCXV010001276">
    <property type="protein sequence ID" value="CAB0043175.1"/>
    <property type="molecule type" value="Genomic_DNA"/>
</dbReference>
<evidence type="ECO:0000313" key="2">
    <source>
        <dbReference type="Proteomes" id="UP000479190"/>
    </source>
</evidence>
<dbReference type="Proteomes" id="UP000479190">
    <property type="component" value="Unassembled WGS sequence"/>
</dbReference>
<proteinExistence type="predicted"/>
<evidence type="ECO:0000313" key="1">
    <source>
        <dbReference type="EMBL" id="CAB0043175.1"/>
    </source>
</evidence>
<accession>A0A6H5J0R2</accession>
<name>A0A6H5J0R2_9HYME</name>
<keyword evidence="2" id="KW-1185">Reference proteome</keyword>
<dbReference type="AlphaFoldDB" id="A0A6H5J0R2"/>
<protein>
    <submittedName>
        <fullName evidence="1">Uncharacterized protein</fullName>
    </submittedName>
</protein>
<sequence>MWRDNSRSGRCTMCKNSRVRRELRTACRSAAGTRRHAISERAAINSRGLTLHVSSSVPTAADHHCSGDFSKRNGPWEQLVESTSASRATKLVFGATQRSCNAPQSRRRLTKKSQLTIRKKFKRRPFTTEQLVESTSVSRATKLVSWTSRRTSKAPRICRIVIYKKYK</sequence>
<organism evidence="1 2">
    <name type="scientific">Trichogramma brassicae</name>
    <dbReference type="NCBI Taxonomy" id="86971"/>
    <lineage>
        <taxon>Eukaryota</taxon>
        <taxon>Metazoa</taxon>
        <taxon>Ecdysozoa</taxon>
        <taxon>Arthropoda</taxon>
        <taxon>Hexapoda</taxon>
        <taxon>Insecta</taxon>
        <taxon>Pterygota</taxon>
        <taxon>Neoptera</taxon>
        <taxon>Endopterygota</taxon>
        <taxon>Hymenoptera</taxon>
        <taxon>Apocrita</taxon>
        <taxon>Proctotrupomorpha</taxon>
        <taxon>Chalcidoidea</taxon>
        <taxon>Trichogrammatidae</taxon>
        <taxon>Trichogramma</taxon>
    </lineage>
</organism>
<reference evidence="1 2" key="1">
    <citation type="submission" date="2020-02" db="EMBL/GenBank/DDBJ databases">
        <authorList>
            <person name="Ferguson B K."/>
        </authorList>
    </citation>
    <scope>NUCLEOTIDE SEQUENCE [LARGE SCALE GENOMIC DNA]</scope>
</reference>
<gene>
    <name evidence="1" type="ORF">TBRA_LOCUS14763</name>
</gene>